<dbReference type="InterPro" id="IPR036236">
    <property type="entry name" value="Znf_C2H2_sf"/>
</dbReference>
<dbReference type="SUPFAM" id="SSF57667">
    <property type="entry name" value="beta-beta-alpha zinc fingers"/>
    <property type="match status" value="1"/>
</dbReference>
<dbReference type="EMBL" id="NMUH01005859">
    <property type="protein sequence ID" value="MQM13861.1"/>
    <property type="molecule type" value="Genomic_DNA"/>
</dbReference>
<dbReference type="OrthoDB" id="9411774at2759"/>
<keyword evidence="7" id="KW-0804">Transcription</keyword>
<comment type="subcellular location">
    <subcellularLocation>
        <location evidence="1">Nucleus</location>
    </subcellularLocation>
</comment>
<dbReference type="PROSITE" id="PS00028">
    <property type="entry name" value="ZINC_FINGER_C2H2_1"/>
    <property type="match status" value="2"/>
</dbReference>
<feature type="region of interest" description="Disordered" evidence="10">
    <location>
        <begin position="1"/>
        <end position="26"/>
    </location>
</feature>
<feature type="region of interest" description="Disordered" evidence="10">
    <location>
        <begin position="41"/>
        <end position="69"/>
    </location>
</feature>
<keyword evidence="3" id="KW-0677">Repeat</keyword>
<reference evidence="12" key="1">
    <citation type="submission" date="2017-07" db="EMBL/GenBank/DDBJ databases">
        <title>Taro Niue Genome Assembly and Annotation.</title>
        <authorList>
            <person name="Atibalentja N."/>
            <person name="Keating K."/>
            <person name="Fields C.J."/>
        </authorList>
    </citation>
    <scope>NUCLEOTIDE SEQUENCE</scope>
    <source>
        <strain evidence="12">Niue_2</strain>
        <tissue evidence="12">Leaf</tissue>
    </source>
</reference>
<feature type="domain" description="C2H2-type" evidence="11">
    <location>
        <begin position="30"/>
        <end position="57"/>
    </location>
</feature>
<name>A0A843X4K9_COLES</name>
<evidence type="ECO:0000313" key="13">
    <source>
        <dbReference type="Proteomes" id="UP000652761"/>
    </source>
</evidence>
<evidence type="ECO:0000256" key="2">
    <source>
        <dbReference type="ARBA" id="ARBA00022723"/>
    </source>
</evidence>
<evidence type="ECO:0000256" key="1">
    <source>
        <dbReference type="ARBA" id="ARBA00004123"/>
    </source>
</evidence>
<dbReference type="PANTHER" id="PTHR26374">
    <property type="entry name" value="ZINC FINGER PROTEIN ZAT5"/>
    <property type="match status" value="1"/>
</dbReference>
<dbReference type="GO" id="GO:0008270">
    <property type="term" value="F:zinc ion binding"/>
    <property type="evidence" value="ECO:0007669"/>
    <property type="project" value="UniProtKB-KW"/>
</dbReference>
<dbReference type="Proteomes" id="UP000652761">
    <property type="component" value="Unassembled WGS sequence"/>
</dbReference>
<keyword evidence="6" id="KW-0805">Transcription regulation</keyword>
<comment type="caution">
    <text evidence="12">The sequence shown here is derived from an EMBL/GenBank/DDBJ whole genome shotgun (WGS) entry which is preliminary data.</text>
</comment>
<keyword evidence="2" id="KW-0479">Metal-binding</keyword>
<keyword evidence="4 9" id="KW-0863">Zinc-finger</keyword>
<protein>
    <recommendedName>
        <fullName evidence="11">C2H2-type domain-containing protein</fullName>
    </recommendedName>
</protein>
<evidence type="ECO:0000256" key="9">
    <source>
        <dbReference type="PROSITE-ProRule" id="PRU00042"/>
    </source>
</evidence>
<evidence type="ECO:0000256" key="7">
    <source>
        <dbReference type="ARBA" id="ARBA00023163"/>
    </source>
</evidence>
<gene>
    <name evidence="12" type="ORF">Taro_046787</name>
</gene>
<evidence type="ECO:0000313" key="12">
    <source>
        <dbReference type="EMBL" id="MQM13861.1"/>
    </source>
</evidence>
<proteinExistence type="predicted"/>
<evidence type="ECO:0000256" key="5">
    <source>
        <dbReference type="ARBA" id="ARBA00022833"/>
    </source>
</evidence>
<dbReference type="PANTHER" id="PTHR26374:SF379">
    <property type="entry name" value="ZINC FINGER PROTEIN ZAT12"/>
    <property type="match status" value="1"/>
</dbReference>
<dbReference type="GO" id="GO:0005634">
    <property type="term" value="C:nucleus"/>
    <property type="evidence" value="ECO:0007669"/>
    <property type="project" value="UniProtKB-SubCell"/>
</dbReference>
<accession>A0A843X4K9</accession>
<keyword evidence="13" id="KW-1185">Reference proteome</keyword>
<dbReference type="AlphaFoldDB" id="A0A843X4K9"/>
<dbReference type="InterPro" id="IPR013087">
    <property type="entry name" value="Znf_C2H2_type"/>
</dbReference>
<keyword evidence="5" id="KW-0862">Zinc</keyword>
<organism evidence="12 13">
    <name type="scientific">Colocasia esculenta</name>
    <name type="common">Wild taro</name>
    <name type="synonym">Arum esculentum</name>
    <dbReference type="NCBI Taxonomy" id="4460"/>
    <lineage>
        <taxon>Eukaryota</taxon>
        <taxon>Viridiplantae</taxon>
        <taxon>Streptophyta</taxon>
        <taxon>Embryophyta</taxon>
        <taxon>Tracheophyta</taxon>
        <taxon>Spermatophyta</taxon>
        <taxon>Magnoliopsida</taxon>
        <taxon>Liliopsida</taxon>
        <taxon>Araceae</taxon>
        <taxon>Aroideae</taxon>
        <taxon>Colocasieae</taxon>
        <taxon>Colocasia</taxon>
    </lineage>
</organism>
<dbReference type="Gene3D" id="3.30.160.60">
    <property type="entry name" value="Classic Zinc Finger"/>
    <property type="match status" value="1"/>
</dbReference>
<evidence type="ECO:0000256" key="6">
    <source>
        <dbReference type="ARBA" id="ARBA00023015"/>
    </source>
</evidence>
<sequence>MKRTALLPREEDGAAEEAGGHGGPEPGRVFECKTCNRTFPTFQALGGHRTGHRKPKLPGEGSERGGPCAKPKVHECSVCGVEFAIGQALGGHMRRHKGEAEGSSAERTRLPQADGLHCFDLNQPPVEEEISFLSLGLGSNLA</sequence>
<evidence type="ECO:0000256" key="4">
    <source>
        <dbReference type="ARBA" id="ARBA00022771"/>
    </source>
</evidence>
<dbReference type="SMART" id="SM00355">
    <property type="entry name" value="ZnF_C2H2"/>
    <property type="match status" value="2"/>
</dbReference>
<feature type="domain" description="C2H2-type" evidence="11">
    <location>
        <begin position="74"/>
        <end position="101"/>
    </location>
</feature>
<evidence type="ECO:0000256" key="8">
    <source>
        <dbReference type="ARBA" id="ARBA00023242"/>
    </source>
</evidence>
<keyword evidence="8" id="KW-0539">Nucleus</keyword>
<dbReference type="PROSITE" id="PS50157">
    <property type="entry name" value="ZINC_FINGER_C2H2_2"/>
    <property type="match status" value="2"/>
</dbReference>
<evidence type="ECO:0000256" key="10">
    <source>
        <dbReference type="SAM" id="MobiDB-lite"/>
    </source>
</evidence>
<dbReference type="Pfam" id="PF13912">
    <property type="entry name" value="zf-C2H2_6"/>
    <property type="match status" value="2"/>
</dbReference>
<evidence type="ECO:0000259" key="11">
    <source>
        <dbReference type="PROSITE" id="PS50157"/>
    </source>
</evidence>
<evidence type="ECO:0000256" key="3">
    <source>
        <dbReference type="ARBA" id="ARBA00022737"/>
    </source>
</evidence>